<dbReference type="Proteomes" id="UP000054217">
    <property type="component" value="Unassembled WGS sequence"/>
</dbReference>
<feature type="compositionally biased region" description="Polar residues" evidence="1">
    <location>
        <begin position="541"/>
        <end position="557"/>
    </location>
</feature>
<reference evidence="4" key="2">
    <citation type="submission" date="2015-01" db="EMBL/GenBank/DDBJ databases">
        <title>Evolutionary Origins and Diversification of the Mycorrhizal Mutualists.</title>
        <authorList>
            <consortium name="DOE Joint Genome Institute"/>
            <consortium name="Mycorrhizal Genomics Consortium"/>
            <person name="Kohler A."/>
            <person name="Kuo A."/>
            <person name="Nagy L.G."/>
            <person name="Floudas D."/>
            <person name="Copeland A."/>
            <person name="Barry K.W."/>
            <person name="Cichocki N."/>
            <person name="Veneault-Fourrey C."/>
            <person name="LaButti K."/>
            <person name="Lindquist E.A."/>
            <person name="Lipzen A."/>
            <person name="Lundell T."/>
            <person name="Morin E."/>
            <person name="Murat C."/>
            <person name="Riley R."/>
            <person name="Ohm R."/>
            <person name="Sun H."/>
            <person name="Tunlid A."/>
            <person name="Henrissat B."/>
            <person name="Grigoriev I.V."/>
            <person name="Hibbett D.S."/>
            <person name="Martin F."/>
        </authorList>
    </citation>
    <scope>NUCLEOTIDE SEQUENCE [LARGE SCALE GENOMIC DNA]</scope>
    <source>
        <strain evidence="4">Marx 270</strain>
    </source>
</reference>
<evidence type="ECO:0000313" key="4">
    <source>
        <dbReference type="Proteomes" id="UP000054217"/>
    </source>
</evidence>
<feature type="compositionally biased region" description="Low complexity" evidence="1">
    <location>
        <begin position="498"/>
        <end position="513"/>
    </location>
</feature>
<dbReference type="GO" id="GO:0000147">
    <property type="term" value="P:actin cortical patch assembly"/>
    <property type="evidence" value="ECO:0007669"/>
    <property type="project" value="TreeGrafter"/>
</dbReference>
<feature type="region of interest" description="Disordered" evidence="1">
    <location>
        <begin position="490"/>
        <end position="582"/>
    </location>
</feature>
<dbReference type="PANTHER" id="PTHR13357">
    <property type="entry name" value="SH3 ADAPTER PROTEIN SPIN90 NCK INTERACTING PROTEIN WITH SH3 DOMAIN"/>
    <property type="match status" value="1"/>
</dbReference>
<dbReference type="STRING" id="870435.A0A0C3PQD8"/>
<feature type="domain" description="SPIN90/Ldb17 leucine-rich" evidence="2">
    <location>
        <begin position="227"/>
        <end position="376"/>
    </location>
</feature>
<gene>
    <name evidence="3" type="ORF">M404DRAFT_128110</name>
</gene>
<dbReference type="FunCoup" id="A0A0C3PQD8">
    <property type="interactions" value="11"/>
</dbReference>
<dbReference type="InterPro" id="IPR018556">
    <property type="entry name" value="SPIN90/Ldb17_LRD"/>
</dbReference>
<reference evidence="3 4" key="1">
    <citation type="submission" date="2014-04" db="EMBL/GenBank/DDBJ databases">
        <authorList>
            <consortium name="DOE Joint Genome Institute"/>
            <person name="Kuo A."/>
            <person name="Kohler A."/>
            <person name="Costa M.D."/>
            <person name="Nagy L.G."/>
            <person name="Floudas D."/>
            <person name="Copeland A."/>
            <person name="Barry K.W."/>
            <person name="Cichocki N."/>
            <person name="Veneault-Fourrey C."/>
            <person name="LaButti K."/>
            <person name="Lindquist E.A."/>
            <person name="Lipzen A."/>
            <person name="Lundell T."/>
            <person name="Morin E."/>
            <person name="Murat C."/>
            <person name="Sun H."/>
            <person name="Tunlid A."/>
            <person name="Henrissat B."/>
            <person name="Grigoriev I.V."/>
            <person name="Hibbett D.S."/>
            <person name="Martin F."/>
            <person name="Nordberg H.P."/>
            <person name="Cantor M.N."/>
            <person name="Hua S.X."/>
        </authorList>
    </citation>
    <scope>NUCLEOTIDE SEQUENCE [LARGE SCALE GENOMIC DNA]</scope>
    <source>
        <strain evidence="3 4">Marx 270</strain>
    </source>
</reference>
<sequence length="618" mass="69344">MLVQTSETAVNLLAEDEFGIVYFIQNAQQFWSELDDLLRVPAEVTLSLLDTTLRRFTSLCASYHEQYLQSPLQLEHACQRLLGSELFTFHSERMCELIIEDAQSKTDPHVQLILYSILFYYGRRHTSFLRSSKRWKPVIPLLMDHVLVEIDPETEFMNLVPSSASGSRQSIFMGPVTIEAKLRCLSVRLLYEVCRVQKLSVQDLRVFTNSFIDHLFELVEQTKFVPDETFNYSVIKLLVALNEQFMVAALDKKTTLSSGKAPEIQNRVIHVLTSRLGSTKTFGENMIFMLNRASQSADDQCMQLLVLKLLYILFTSKATSEFFYTNDLCVLVDVFLREVVDLGEENESLRQTYLRVLHPLLTKTQLRDVPYKRPQIVMTLESLIRQTQFREVNPTTKRLVERCLSGEWCMQLRKSSFDRDAITAEEQFREASPSREVVASTMHDTSPAQTPMSATLERSSSISKPKHIKSSRSIDNLKVTLFSRLGIETHRRPSVESAPTFGGATSGATGTATRRPSKSGSVDNGTFSSHQYATRHANLHASPSSPDAISLPSNPTAVPQKLRRPPPPPPVRRKSPPTAVGVTNGGAIITAIASSSSSVLKKLGNSRGQSTDFIKGTS</sequence>
<dbReference type="InterPro" id="IPR030125">
    <property type="entry name" value="SPIN90/Ldb17"/>
</dbReference>
<feature type="compositionally biased region" description="Polar residues" evidence="1">
    <location>
        <begin position="518"/>
        <end position="532"/>
    </location>
</feature>
<keyword evidence="4" id="KW-1185">Reference proteome</keyword>
<dbReference type="InParanoid" id="A0A0C3PQD8"/>
<dbReference type="OrthoDB" id="445362at2759"/>
<dbReference type="HOGENOM" id="CLU_017272_1_1_1"/>
<accession>A0A0C3PQD8</accession>
<dbReference type="AlphaFoldDB" id="A0A0C3PQD8"/>
<dbReference type="Pfam" id="PF09431">
    <property type="entry name" value="SPIN90_LRD"/>
    <property type="match status" value="1"/>
</dbReference>
<evidence type="ECO:0000256" key="1">
    <source>
        <dbReference type="SAM" id="MobiDB-lite"/>
    </source>
</evidence>
<evidence type="ECO:0000313" key="3">
    <source>
        <dbReference type="EMBL" id="KIO11211.1"/>
    </source>
</evidence>
<dbReference type="GO" id="GO:0006897">
    <property type="term" value="P:endocytosis"/>
    <property type="evidence" value="ECO:0007669"/>
    <property type="project" value="TreeGrafter"/>
</dbReference>
<feature type="compositionally biased region" description="Polar residues" evidence="1">
    <location>
        <begin position="442"/>
        <end position="458"/>
    </location>
</feature>
<protein>
    <recommendedName>
        <fullName evidence="2">SPIN90/Ldb17 leucine-rich domain-containing protein</fullName>
    </recommendedName>
</protein>
<organism evidence="3 4">
    <name type="scientific">Pisolithus tinctorius Marx 270</name>
    <dbReference type="NCBI Taxonomy" id="870435"/>
    <lineage>
        <taxon>Eukaryota</taxon>
        <taxon>Fungi</taxon>
        <taxon>Dikarya</taxon>
        <taxon>Basidiomycota</taxon>
        <taxon>Agaricomycotina</taxon>
        <taxon>Agaricomycetes</taxon>
        <taxon>Agaricomycetidae</taxon>
        <taxon>Boletales</taxon>
        <taxon>Sclerodermatineae</taxon>
        <taxon>Pisolithaceae</taxon>
        <taxon>Pisolithus</taxon>
    </lineage>
</organism>
<dbReference type="PANTHER" id="PTHR13357:SF1">
    <property type="entry name" value="NCK-INTERACTING PROTEIN WITH SH3 DOMAIN"/>
    <property type="match status" value="1"/>
</dbReference>
<feature type="region of interest" description="Disordered" evidence="1">
    <location>
        <begin position="428"/>
        <end position="470"/>
    </location>
</feature>
<dbReference type="GO" id="GO:0071933">
    <property type="term" value="F:Arp2/3 complex binding"/>
    <property type="evidence" value="ECO:0007669"/>
    <property type="project" value="TreeGrafter"/>
</dbReference>
<evidence type="ECO:0000259" key="2">
    <source>
        <dbReference type="Pfam" id="PF09431"/>
    </source>
</evidence>
<proteinExistence type="predicted"/>
<dbReference type="EMBL" id="KN831950">
    <property type="protein sequence ID" value="KIO11211.1"/>
    <property type="molecule type" value="Genomic_DNA"/>
</dbReference>
<name>A0A0C3PQD8_PISTI</name>
<dbReference type="GO" id="GO:0051666">
    <property type="term" value="P:actin cortical patch localization"/>
    <property type="evidence" value="ECO:0007669"/>
    <property type="project" value="TreeGrafter"/>
</dbReference>
<dbReference type="GO" id="GO:0030479">
    <property type="term" value="C:actin cortical patch"/>
    <property type="evidence" value="ECO:0007669"/>
    <property type="project" value="TreeGrafter"/>
</dbReference>